<evidence type="ECO:0000256" key="3">
    <source>
        <dbReference type="PROSITE-ProRule" id="PRU00169"/>
    </source>
</evidence>
<dbReference type="GO" id="GO:0000160">
    <property type="term" value="P:phosphorelay signal transduction system"/>
    <property type="evidence" value="ECO:0007669"/>
    <property type="project" value="InterPro"/>
</dbReference>
<dbReference type="PROSITE" id="PS50110">
    <property type="entry name" value="RESPONSE_REGULATORY"/>
    <property type="match status" value="1"/>
</dbReference>
<dbReference type="Gene3D" id="3.40.50.2300">
    <property type="match status" value="1"/>
</dbReference>
<dbReference type="PROSITE" id="PS50043">
    <property type="entry name" value="HTH_LUXR_2"/>
    <property type="match status" value="1"/>
</dbReference>
<dbReference type="AlphaFoldDB" id="A0A127JZL0"/>
<evidence type="ECO:0000313" key="6">
    <source>
        <dbReference type="EMBL" id="AMO25374.1"/>
    </source>
</evidence>
<evidence type="ECO:0000259" key="4">
    <source>
        <dbReference type="PROSITE" id="PS50043"/>
    </source>
</evidence>
<dbReference type="SMART" id="SM00448">
    <property type="entry name" value="REC"/>
    <property type="match status" value="1"/>
</dbReference>
<dbReference type="PRINTS" id="PR00038">
    <property type="entry name" value="HTHLUXR"/>
</dbReference>
<feature type="domain" description="HTH luxR-type" evidence="4">
    <location>
        <begin position="163"/>
        <end position="228"/>
    </location>
</feature>
<evidence type="ECO:0000313" key="7">
    <source>
        <dbReference type="Proteomes" id="UP000070433"/>
    </source>
</evidence>
<dbReference type="GO" id="GO:0003677">
    <property type="term" value="F:DNA binding"/>
    <property type="evidence" value="ECO:0007669"/>
    <property type="project" value="UniProtKB-KW"/>
</dbReference>
<dbReference type="InterPro" id="IPR000792">
    <property type="entry name" value="Tscrpt_reg_LuxR_C"/>
</dbReference>
<dbReference type="InterPro" id="IPR011006">
    <property type="entry name" value="CheY-like_superfamily"/>
</dbReference>
<dbReference type="GO" id="GO:0006355">
    <property type="term" value="P:regulation of DNA-templated transcription"/>
    <property type="evidence" value="ECO:0007669"/>
    <property type="project" value="InterPro"/>
</dbReference>
<dbReference type="Proteomes" id="UP000070433">
    <property type="component" value="Chromosome"/>
</dbReference>
<keyword evidence="7" id="KW-1185">Reference proteome</keyword>
<dbReference type="CDD" id="cd06170">
    <property type="entry name" value="LuxR_C_like"/>
    <property type="match status" value="1"/>
</dbReference>
<evidence type="ECO:0000256" key="2">
    <source>
        <dbReference type="ARBA" id="ARBA00023125"/>
    </source>
</evidence>
<dbReference type="InterPro" id="IPR001789">
    <property type="entry name" value="Sig_transdc_resp-reg_receiver"/>
</dbReference>
<evidence type="ECO:0000256" key="1">
    <source>
        <dbReference type="ARBA" id="ARBA00022553"/>
    </source>
</evidence>
<dbReference type="SUPFAM" id="SSF52172">
    <property type="entry name" value="CheY-like"/>
    <property type="match status" value="1"/>
</dbReference>
<dbReference type="Pfam" id="PF00196">
    <property type="entry name" value="GerE"/>
    <property type="match status" value="1"/>
</dbReference>
<dbReference type="RefSeq" id="WP_145979395.1">
    <property type="nucleotide sequence ID" value="NZ_CP010951.1"/>
</dbReference>
<dbReference type="PANTHER" id="PTHR43214">
    <property type="entry name" value="TWO-COMPONENT RESPONSE REGULATOR"/>
    <property type="match status" value="1"/>
</dbReference>
<keyword evidence="2" id="KW-0238">DNA-binding</keyword>
<name>A0A127JZL0_9BURK</name>
<dbReference type="InterPro" id="IPR058245">
    <property type="entry name" value="NreC/VraR/RcsB-like_REC"/>
</dbReference>
<dbReference type="Pfam" id="PF00072">
    <property type="entry name" value="Response_reg"/>
    <property type="match status" value="1"/>
</dbReference>
<accession>A0A127JZL0</accession>
<sequence length="231" mass="25337">MTAERAAPPHRIRLLVVDDQPLVRRGLALMLSMESDLEVVGEAGDGIEAIEQAKRLRPDVVLMDLHMPRKGGVGATREITASLPHTNVLVLTTMEAEQSVFDAVRAGAMAYLLKDATEQEVVDTVRAVHRGESRLTPQIARKVLDEFRRIGESAPPASSADEPEDDTAALTDKESKVLLLIAEGKSNKQIGAMLFLAEGTVKNYVSRIMDKLHASSRTELAVIALRRRRLE</sequence>
<proteinExistence type="predicted"/>
<organism evidence="6 7">
    <name type="scientific">Ramlibacter tataouinensis</name>
    <dbReference type="NCBI Taxonomy" id="94132"/>
    <lineage>
        <taxon>Bacteria</taxon>
        <taxon>Pseudomonadati</taxon>
        <taxon>Pseudomonadota</taxon>
        <taxon>Betaproteobacteria</taxon>
        <taxon>Burkholderiales</taxon>
        <taxon>Comamonadaceae</taxon>
        <taxon>Ramlibacter</taxon>
    </lineage>
</organism>
<dbReference type="SUPFAM" id="SSF46894">
    <property type="entry name" value="C-terminal effector domain of the bipartite response regulators"/>
    <property type="match status" value="1"/>
</dbReference>
<reference evidence="6 7" key="1">
    <citation type="journal article" date="2014" name="Int. J. Syst. Evol. Microbiol.">
        <title>Ramlibacter solisilvae sp. nov., isolated from forest soil, and emended description of the genus Ramlibacter.</title>
        <authorList>
            <person name="Lee H.J."/>
            <person name="Lee S.H."/>
            <person name="Lee S.S."/>
            <person name="Lee J.S."/>
            <person name="Kim Y."/>
            <person name="Kim S.C."/>
            <person name="Jeon C.O."/>
        </authorList>
    </citation>
    <scope>NUCLEOTIDE SEQUENCE [LARGE SCALE GENOMIC DNA]</scope>
    <source>
        <strain evidence="6 7">5-10</strain>
    </source>
</reference>
<dbReference type="EMBL" id="CP010951">
    <property type="protein sequence ID" value="AMO25374.1"/>
    <property type="molecule type" value="Genomic_DNA"/>
</dbReference>
<dbReference type="OrthoDB" id="9816469at2"/>
<dbReference type="CDD" id="cd17535">
    <property type="entry name" value="REC_NarL-like"/>
    <property type="match status" value="1"/>
</dbReference>
<feature type="modified residue" description="4-aspartylphosphate" evidence="3">
    <location>
        <position position="64"/>
    </location>
</feature>
<dbReference type="SMART" id="SM00421">
    <property type="entry name" value="HTH_LUXR"/>
    <property type="match status" value="1"/>
</dbReference>
<protein>
    <submittedName>
        <fullName evidence="6">LuxR family transcriptional regulator</fullName>
    </submittedName>
</protein>
<dbReference type="InterPro" id="IPR039420">
    <property type="entry name" value="WalR-like"/>
</dbReference>
<dbReference type="PROSITE" id="PS00622">
    <property type="entry name" value="HTH_LUXR_1"/>
    <property type="match status" value="1"/>
</dbReference>
<evidence type="ECO:0000259" key="5">
    <source>
        <dbReference type="PROSITE" id="PS50110"/>
    </source>
</evidence>
<feature type="domain" description="Response regulatory" evidence="5">
    <location>
        <begin position="13"/>
        <end position="129"/>
    </location>
</feature>
<dbReference type="InterPro" id="IPR016032">
    <property type="entry name" value="Sig_transdc_resp-reg_C-effctor"/>
</dbReference>
<keyword evidence="1 3" id="KW-0597">Phosphoprotein</keyword>
<gene>
    <name evidence="6" type="ORF">UC35_10310</name>
</gene>
<dbReference type="PANTHER" id="PTHR43214:SF43">
    <property type="entry name" value="TWO-COMPONENT RESPONSE REGULATOR"/>
    <property type="match status" value="1"/>
</dbReference>
<dbReference type="PATRIC" id="fig|94132.3.peg.2100"/>